<feature type="domain" description="Fatty acyl-CoA reductase C-terminal" evidence="1">
    <location>
        <begin position="92"/>
        <end position="192"/>
    </location>
</feature>
<dbReference type="GO" id="GO:0010345">
    <property type="term" value="P:suberin biosynthetic process"/>
    <property type="evidence" value="ECO:0007669"/>
    <property type="project" value="TreeGrafter"/>
</dbReference>
<reference evidence="2 3" key="1">
    <citation type="submission" date="2022-03" db="EMBL/GenBank/DDBJ databases">
        <authorList>
            <person name="Nunn A."/>
            <person name="Chopra R."/>
            <person name="Nunn A."/>
            <person name="Contreras Garrido A."/>
        </authorList>
    </citation>
    <scope>NUCLEOTIDE SEQUENCE [LARGE SCALE GENOMIC DNA]</scope>
</reference>
<proteinExistence type="predicted"/>
<dbReference type="PANTHER" id="PTHR11011">
    <property type="entry name" value="MALE STERILITY PROTEIN 2-RELATED"/>
    <property type="match status" value="1"/>
</dbReference>
<sequence length="200" mass="23344">MMKTFPQIPVDMVANVMLAAAEEHTGDTNTHTVYHVGSSRRNPMTLKQFRDVVIRYFLESPLIGHKSMPIVASNVKILSSMTLVTLYMFLRHKLPLQILRLASMICPWRYGDEYIHKSRKVKTIMRLVELYKHYALVKLVFDDKNVEKLRIKRKNVTKEMGVSLGIDPKCIDWEDYFMATHIPGLITHVLEEQTTNKKYY</sequence>
<dbReference type="Proteomes" id="UP000836841">
    <property type="component" value="Chromosome 6"/>
</dbReference>
<dbReference type="GO" id="GO:0035336">
    <property type="term" value="P:long-chain fatty-acyl-CoA metabolic process"/>
    <property type="evidence" value="ECO:0007669"/>
    <property type="project" value="TreeGrafter"/>
</dbReference>
<evidence type="ECO:0000313" key="3">
    <source>
        <dbReference type="Proteomes" id="UP000836841"/>
    </source>
</evidence>
<evidence type="ECO:0000259" key="1">
    <source>
        <dbReference type="Pfam" id="PF03015"/>
    </source>
</evidence>
<dbReference type="InterPro" id="IPR026055">
    <property type="entry name" value="FAR"/>
</dbReference>
<dbReference type="CDD" id="cd09071">
    <property type="entry name" value="FAR_C"/>
    <property type="match status" value="1"/>
</dbReference>
<gene>
    <name evidence="2" type="ORF">TAV2_LOCUS19695</name>
</gene>
<dbReference type="EMBL" id="OU466862">
    <property type="protein sequence ID" value="CAH2072164.1"/>
    <property type="molecule type" value="Genomic_DNA"/>
</dbReference>
<organism evidence="2 3">
    <name type="scientific">Thlaspi arvense</name>
    <name type="common">Field penny-cress</name>
    <dbReference type="NCBI Taxonomy" id="13288"/>
    <lineage>
        <taxon>Eukaryota</taxon>
        <taxon>Viridiplantae</taxon>
        <taxon>Streptophyta</taxon>
        <taxon>Embryophyta</taxon>
        <taxon>Tracheophyta</taxon>
        <taxon>Spermatophyta</taxon>
        <taxon>Magnoliopsida</taxon>
        <taxon>eudicotyledons</taxon>
        <taxon>Gunneridae</taxon>
        <taxon>Pentapetalae</taxon>
        <taxon>rosids</taxon>
        <taxon>malvids</taxon>
        <taxon>Brassicales</taxon>
        <taxon>Brassicaceae</taxon>
        <taxon>Thlaspideae</taxon>
        <taxon>Thlaspi</taxon>
    </lineage>
</organism>
<name>A0AAU9SPT0_THLAR</name>
<dbReference type="Gene3D" id="3.40.50.720">
    <property type="entry name" value="NAD(P)-binding Rossmann-like Domain"/>
    <property type="match status" value="1"/>
</dbReference>
<accession>A0AAU9SPT0</accession>
<dbReference type="GO" id="GO:0080019">
    <property type="term" value="F:alcohol-forming very long-chain fatty acyl-CoA reductase activity"/>
    <property type="evidence" value="ECO:0007669"/>
    <property type="project" value="InterPro"/>
</dbReference>
<dbReference type="AlphaFoldDB" id="A0AAU9SPT0"/>
<dbReference type="InterPro" id="IPR033640">
    <property type="entry name" value="FAR_C"/>
</dbReference>
<evidence type="ECO:0000313" key="2">
    <source>
        <dbReference type="EMBL" id="CAH2072164.1"/>
    </source>
</evidence>
<keyword evidence="3" id="KW-1185">Reference proteome</keyword>
<dbReference type="PANTHER" id="PTHR11011:SF115">
    <property type="entry name" value="FATTY ACYL-COA REDUCTASE 7-RELATED"/>
    <property type="match status" value="1"/>
</dbReference>
<dbReference type="Pfam" id="PF03015">
    <property type="entry name" value="Sterile"/>
    <property type="match status" value="1"/>
</dbReference>
<protein>
    <recommendedName>
        <fullName evidence="1">Fatty acyl-CoA reductase C-terminal domain-containing protein</fullName>
    </recommendedName>
</protein>